<dbReference type="FunFam" id="3.40.50.300:FF:000187">
    <property type="entry name" value="Vesicular-fusion ATPase SEC18"/>
    <property type="match status" value="1"/>
</dbReference>
<evidence type="ECO:0000256" key="7">
    <source>
        <dbReference type="ARBA" id="ARBA00068637"/>
    </source>
</evidence>
<dbReference type="Gene3D" id="1.10.8.60">
    <property type="match status" value="2"/>
</dbReference>
<dbReference type="InterPro" id="IPR027417">
    <property type="entry name" value="P-loop_NTPase"/>
</dbReference>
<dbReference type="SUPFAM" id="SSF50692">
    <property type="entry name" value="ADC-like"/>
    <property type="match status" value="1"/>
</dbReference>
<organism evidence="10 11">
    <name type="scientific">Fusarium oxysporum f. sp. cubense (strain race 4)</name>
    <name type="common">Panama disease fungus</name>
    <dbReference type="NCBI Taxonomy" id="2502994"/>
    <lineage>
        <taxon>Eukaryota</taxon>
        <taxon>Fungi</taxon>
        <taxon>Dikarya</taxon>
        <taxon>Ascomycota</taxon>
        <taxon>Pezizomycotina</taxon>
        <taxon>Sordariomycetes</taxon>
        <taxon>Hypocreomycetidae</taxon>
        <taxon>Hypocreales</taxon>
        <taxon>Nectriaceae</taxon>
        <taxon>Fusarium</taxon>
        <taxon>Fusarium oxysporum species complex</taxon>
    </lineage>
</organism>
<dbReference type="FunFam" id="1.10.8.60:FF:000127">
    <property type="entry name" value="Vesicular-fusion protein SEC18"/>
    <property type="match status" value="1"/>
</dbReference>
<dbReference type="GO" id="GO:0016887">
    <property type="term" value="F:ATP hydrolysis activity"/>
    <property type="evidence" value="ECO:0007669"/>
    <property type="project" value="InterPro"/>
</dbReference>
<reference evidence="11" key="2">
    <citation type="journal article" date="2014" name="PLoS ONE">
        <title>Genome and Transcriptome Analysis of the Fungal Pathogen Fusarium oxysporum f. sp. cubense Causing Banana Vascular Wilt Disease.</title>
        <authorList>
            <person name="Guo L."/>
            <person name="Han L."/>
            <person name="Yang L."/>
            <person name="Zeng H."/>
            <person name="Fan D."/>
            <person name="Zhu Y."/>
            <person name="Feng Y."/>
            <person name="Wang G."/>
            <person name="Peng C."/>
            <person name="Jiang X."/>
            <person name="Zhou D."/>
            <person name="Ni P."/>
            <person name="Liang C."/>
            <person name="Liu L."/>
            <person name="Wang J."/>
            <person name="Mao C."/>
            <person name="Fang X."/>
            <person name="Peng M."/>
            <person name="Huang J."/>
        </authorList>
    </citation>
    <scope>NUCLEOTIDE SEQUENCE [LARGE SCALE GENOMIC DNA]</scope>
    <source>
        <strain evidence="11">race 4</strain>
    </source>
</reference>
<dbReference type="HOGENOM" id="CLU_279513_0_0_1"/>
<feature type="domain" description="AAA+ ATPase" evidence="9">
    <location>
        <begin position="558"/>
        <end position="693"/>
    </location>
</feature>
<evidence type="ECO:0000256" key="4">
    <source>
        <dbReference type="ARBA" id="ARBA00022840"/>
    </source>
</evidence>
<dbReference type="EMBL" id="KB726235">
    <property type="protein sequence ID" value="EMT73308.1"/>
    <property type="molecule type" value="Genomic_DNA"/>
</dbReference>
<evidence type="ECO:0000256" key="1">
    <source>
        <dbReference type="ARBA" id="ARBA00006914"/>
    </source>
</evidence>
<evidence type="ECO:0000256" key="8">
    <source>
        <dbReference type="SAM" id="MobiDB-lite"/>
    </source>
</evidence>
<dbReference type="SMART" id="SM00382">
    <property type="entry name" value="AAA"/>
    <property type="match status" value="3"/>
</dbReference>
<feature type="domain" description="AAA+ ATPase" evidence="9">
    <location>
        <begin position="913"/>
        <end position="1048"/>
    </location>
</feature>
<dbReference type="InterPro" id="IPR003593">
    <property type="entry name" value="AAA+_ATPase"/>
</dbReference>
<dbReference type="Pfam" id="PF17862">
    <property type="entry name" value="AAA_lid_3"/>
    <property type="match status" value="2"/>
</dbReference>
<keyword evidence="4" id="KW-0067">ATP-binding</keyword>
<dbReference type="Gene3D" id="3.40.50.300">
    <property type="entry name" value="P-loop containing nucleotide triphosphate hydrolases"/>
    <property type="match status" value="3"/>
</dbReference>
<keyword evidence="3" id="KW-0547">Nucleotide-binding</keyword>
<dbReference type="PANTHER" id="PTHR23078">
    <property type="entry name" value="VESICULAR-FUSION PROTEIN NSF"/>
    <property type="match status" value="1"/>
</dbReference>
<dbReference type="PANTHER" id="PTHR23078:SF3">
    <property type="entry name" value="VESICLE-FUSING ATPASE"/>
    <property type="match status" value="1"/>
</dbReference>
<dbReference type="PROSITE" id="PS00674">
    <property type="entry name" value="AAA"/>
    <property type="match status" value="1"/>
</dbReference>
<dbReference type="GO" id="GO:0005795">
    <property type="term" value="C:Golgi stack"/>
    <property type="evidence" value="ECO:0007669"/>
    <property type="project" value="TreeGrafter"/>
</dbReference>
<dbReference type="Gene3D" id="3.10.330.10">
    <property type="match status" value="1"/>
</dbReference>
<dbReference type="InterPro" id="IPR029067">
    <property type="entry name" value="CDC48_domain_2-like_sf"/>
</dbReference>
<dbReference type="GO" id="GO:0035494">
    <property type="term" value="P:SNARE complex disassembly"/>
    <property type="evidence" value="ECO:0007669"/>
    <property type="project" value="InterPro"/>
</dbReference>
<dbReference type="SUPFAM" id="SSF52540">
    <property type="entry name" value="P-loop containing nucleoside triphosphate hydrolases"/>
    <property type="match status" value="3"/>
</dbReference>
<dbReference type="Pfam" id="PF00004">
    <property type="entry name" value="AAA"/>
    <property type="match status" value="3"/>
</dbReference>
<keyword evidence="11" id="KW-1185">Reference proteome</keyword>
<dbReference type="Proteomes" id="UP000016929">
    <property type="component" value="Unassembled WGS sequence"/>
</dbReference>
<dbReference type="InterPro" id="IPR009010">
    <property type="entry name" value="Asp_de-COase-like_dom_sf"/>
</dbReference>
<evidence type="ECO:0000313" key="11">
    <source>
        <dbReference type="Proteomes" id="UP000016929"/>
    </source>
</evidence>
<dbReference type="SUPFAM" id="SSF54585">
    <property type="entry name" value="Cdc48 domain 2-like"/>
    <property type="match status" value="1"/>
</dbReference>
<comment type="similarity">
    <text evidence="1">Belongs to the AAA ATPase family.</text>
</comment>
<evidence type="ECO:0000256" key="5">
    <source>
        <dbReference type="ARBA" id="ARBA00022927"/>
    </source>
</evidence>
<evidence type="ECO:0000256" key="6">
    <source>
        <dbReference type="ARBA" id="ARBA00056429"/>
    </source>
</evidence>
<evidence type="ECO:0000259" key="9">
    <source>
        <dbReference type="SMART" id="SM00382"/>
    </source>
</evidence>
<dbReference type="GO" id="GO:0006891">
    <property type="term" value="P:intra-Golgi vesicle-mediated transport"/>
    <property type="evidence" value="ECO:0007669"/>
    <property type="project" value="TreeGrafter"/>
</dbReference>
<sequence>MNRPYRPHPGQQGAQPRAARLHVETIEDKTLRTKFVYNNKCAVSPEDFPPNRDGSDHHILIRGGQPVGEYVVTATPIPGFPRGGISLTDAQRTWAGITMRDEFIGEIYNPFSARSDAYLGTVELSITFRTQNKKTDVPYDEEELSKLFIDSYQNQVLAPGQRMLMDHRNIPLLVVVESVVLTGLDTSSEAEQKNQDPNARGILIPQSKVFFHAKTGDGFKLKPSVNKPNASAIFAPSFKFDDLGIGGLDTQISTIFRRVFASRIFPPGIVAKMGIDHVKGLLLYGPPGTGKTLIARQLGKTLNAHPPKIVNGPEVLNKFVGQSEENIRKLFADAEKEYKEKGDESGLHIIIFDELDAVCKQRGSGSGGGTGVGDTVVNQLLAKLDGVDKLNNILLIGMTNRKDMIDEALLRPGRLEVQLEISLPDEEGRFGIIKIHTSKFAKNDILDHDVDLAELARLTKNYSGAEIAGLVKAAAASAFSRHTDANQITVTKDIEHMKVKWSDFLLALSEVRPAYGASEAELEAALSQDIIHYSPDIQRILNDMLGVAHMVKEDSEKLTSSIIFHGAQGSGKTALAAHIAKLSDIPFIRMITPQKLAGYRDDFAKSEFIHKTFSDAQKSAVSVVILDSIEQLIGWNPIGPRFSMTVLGTLSALITSPPINGHRLLVLATTSQPNVLKELDIAKDFEKDVRVPTVSNLRELQTVLHSSSGVPAGSIEQALARIHEHAGGDHVGIGIKPIIAFISEARMNQDSAAFADKFSNLVLTKMQGSWARSSMNQSKEEKVAGLGRSGSSESARGLSYLDHDVDLAELARLTKNYSGAEIAGLVKAAAASAFSRHTDANQITVTKDIEHMKVKWSDFLLALSEVRPAYGASEAELEAALSQDIIHYSPDIQRILNDMLGVAHMVKEDSEKLTSSIIFHGAQGSGKTALAAHIAKLSDIPFIRMITPQKLAGYRDDFAKSEFIHKTFSDAQKSAVSVVILDSIEQLIGWNPIGPRFSMTVLGTLSALITSPPINGHRLLVLATTSQPNVLKELDIAKDFEKDVRVPTVSNLRELQTVLHSSSGVPAGSIEQALARIHEHAGGDHVGIGIKPIIAFISEARMNQDSAAFADKFSNLVLTKMQGSWAR</sequence>
<evidence type="ECO:0000256" key="2">
    <source>
        <dbReference type="ARBA" id="ARBA00022448"/>
    </source>
</evidence>
<accession>N1S3A2</accession>
<protein>
    <recommendedName>
        <fullName evidence="7">Vesicular-fusion protein SEC18</fullName>
    </recommendedName>
</protein>
<dbReference type="InterPro" id="IPR003959">
    <property type="entry name" value="ATPase_AAA_core"/>
</dbReference>
<name>N1S3A2_FUSC4</name>
<evidence type="ECO:0000256" key="3">
    <source>
        <dbReference type="ARBA" id="ARBA00022741"/>
    </source>
</evidence>
<proteinExistence type="inferred from homology"/>
<dbReference type="GO" id="GO:0043001">
    <property type="term" value="P:Golgi to plasma membrane protein transport"/>
    <property type="evidence" value="ECO:0007669"/>
    <property type="project" value="TreeGrafter"/>
</dbReference>
<dbReference type="InterPro" id="IPR041569">
    <property type="entry name" value="AAA_lid_3"/>
</dbReference>
<evidence type="ECO:0000313" key="10">
    <source>
        <dbReference type="EMBL" id="EMT73308.1"/>
    </source>
</evidence>
<feature type="domain" description="AAA+ ATPase" evidence="9">
    <location>
        <begin position="277"/>
        <end position="425"/>
    </location>
</feature>
<comment type="function">
    <text evidence="6">Required for vesicle-mediated transport. Catalyzes the fusion of transport vesicles within the Golgi cisternae. Is also required for transport from the endoplasmic reticulum to the Golgi stack. Seems to function as a fusion protein required for the delivery of cargo proteins to all compartments of the Golgi stack independent of vesicle origin.</text>
</comment>
<dbReference type="STRING" id="1229665.N1S3A2"/>
<feature type="region of interest" description="Disordered" evidence="8">
    <location>
        <begin position="773"/>
        <end position="795"/>
    </location>
</feature>
<dbReference type="FunFam" id="3.40.50.300:FF:000166">
    <property type="entry name" value="vesicle-fusing ATPase isoform X1"/>
    <property type="match status" value="2"/>
</dbReference>
<gene>
    <name evidence="10" type="ORF">FOC4_g10004674</name>
</gene>
<dbReference type="Gene3D" id="2.40.40.20">
    <property type="match status" value="1"/>
</dbReference>
<keyword evidence="5" id="KW-0653">Protein transport</keyword>
<keyword evidence="2" id="KW-0813">Transport</keyword>
<reference evidence="11" key="1">
    <citation type="submission" date="2012-09" db="EMBL/GenBank/DDBJ databases">
        <title>Genome sequencing and comparative transcriptomics of race 1 and race 4 of banana pathogen: Fusarium oxysporum f. sp. cubense.</title>
        <authorList>
            <person name="Fang X."/>
            <person name="Huang J."/>
        </authorList>
    </citation>
    <scope>NUCLEOTIDE SEQUENCE [LARGE SCALE GENOMIC DNA]</scope>
    <source>
        <strain evidence="11">race 4</strain>
    </source>
</reference>
<dbReference type="InterPro" id="IPR039812">
    <property type="entry name" value="Vesicle-fus_ATPase"/>
</dbReference>
<dbReference type="AlphaFoldDB" id="N1S3A2"/>
<dbReference type="InterPro" id="IPR003960">
    <property type="entry name" value="ATPase_AAA_CS"/>
</dbReference>
<dbReference type="GO" id="GO:0005524">
    <property type="term" value="F:ATP binding"/>
    <property type="evidence" value="ECO:0007669"/>
    <property type="project" value="UniProtKB-KW"/>
</dbReference>
<dbReference type="OrthoDB" id="9982946at2759"/>